<dbReference type="InterPro" id="IPR036968">
    <property type="entry name" value="Enolpyruvate_Tfrase_sf"/>
</dbReference>
<dbReference type="PIRSF" id="PIRSF000505">
    <property type="entry name" value="EPSPS"/>
    <property type="match status" value="1"/>
</dbReference>
<feature type="active site" description="Proton acceptor" evidence="7">
    <location>
        <position position="321"/>
    </location>
</feature>
<feature type="binding site" evidence="7">
    <location>
        <position position="27"/>
    </location>
    <ligand>
        <name>phosphoenolpyruvate</name>
        <dbReference type="ChEBI" id="CHEBI:58702"/>
    </ligand>
</feature>
<evidence type="ECO:0000313" key="10">
    <source>
        <dbReference type="Proteomes" id="UP001556709"/>
    </source>
</evidence>
<sequence>MSHANQRRFIIEPGGSLSGDIRVPGDKSVSHRAVMLGSVAEGVTRVRGFLEGDDAMATLAAMRALGVRIDGPEAGALTIHGVGLHGLSAPDEPLDLGNSGTSMRLLTGLLCGQRFATTLIGDQSLMTRPMRRVTEPLGQMGADIVTSDKGTAPVGIQPVTSLMGIDYPLPMASAQVKSAVLLAGLYARGETAVTEPGITRDHTERMLQALGYPVEVDGPRVALTGHGRLTGGSIQVPADISSAAFFLVGAAIGAGEAVTLLDVGLNPTRTGVVEILKRMGADLEVIAKGDGAGEPVGDIRIQAASLEGIEIPPSLVPVAIDEFPALFIAAACARGETLLRGAEELRVKESDRIAVMATGLERLGVQVEALPDGIRIVGGRLGGGHVQAKGDHRVAMAFAMAGLVADGPIVIDGCAEVDTSFPGFAGLARSAGLPIAVEEQAG</sequence>
<keyword evidence="10" id="KW-1185">Reference proteome</keyword>
<comment type="caution">
    <text evidence="9">The sequence shown here is derived from an EMBL/GenBank/DDBJ whole genome shotgun (WGS) entry which is preliminary data.</text>
</comment>
<accession>A0ABV3TBR6</accession>
<feature type="binding site" evidence="7">
    <location>
        <position position="28"/>
    </location>
    <ligand>
        <name>3-phosphoshikimate</name>
        <dbReference type="ChEBI" id="CHEBI:145989"/>
    </ligand>
</feature>
<dbReference type="RefSeq" id="WP_367958695.1">
    <property type="nucleotide sequence ID" value="NZ_JBAKFH010000002.1"/>
</dbReference>
<name>A0ABV3TBR6_9GAMM</name>
<proteinExistence type="inferred from homology"/>
<comment type="subcellular location">
    <subcellularLocation>
        <location evidence="7">Cytoplasm</location>
    </subcellularLocation>
</comment>
<comment type="pathway">
    <text evidence="1 7">Metabolic intermediate biosynthesis; chorismate biosynthesis; chorismate from D-erythrose 4-phosphate and phosphoenolpyruvate: step 6/7.</text>
</comment>
<comment type="catalytic activity">
    <reaction evidence="6">
        <text>3-phosphoshikimate + phosphoenolpyruvate = 5-O-(1-carboxyvinyl)-3-phosphoshikimate + phosphate</text>
        <dbReference type="Rhea" id="RHEA:21256"/>
        <dbReference type="ChEBI" id="CHEBI:43474"/>
        <dbReference type="ChEBI" id="CHEBI:57701"/>
        <dbReference type="ChEBI" id="CHEBI:58702"/>
        <dbReference type="ChEBI" id="CHEBI:145989"/>
        <dbReference type="EC" id="2.5.1.19"/>
    </reaction>
    <physiologicalReaction direction="left-to-right" evidence="6">
        <dbReference type="Rhea" id="RHEA:21257"/>
    </physiologicalReaction>
</comment>
<dbReference type="EMBL" id="JBAKFM010000002">
    <property type="protein sequence ID" value="MEX0469076.1"/>
    <property type="molecule type" value="Genomic_DNA"/>
</dbReference>
<dbReference type="GO" id="GO:0003866">
    <property type="term" value="F:3-phosphoshikimate 1-carboxyvinyltransferase activity"/>
    <property type="evidence" value="ECO:0007669"/>
    <property type="project" value="UniProtKB-EC"/>
</dbReference>
<dbReference type="CDD" id="cd01556">
    <property type="entry name" value="EPSP_synthase"/>
    <property type="match status" value="1"/>
</dbReference>
<dbReference type="PROSITE" id="PS00885">
    <property type="entry name" value="EPSP_SYNTHASE_2"/>
    <property type="match status" value="1"/>
</dbReference>
<dbReference type="Pfam" id="PF00275">
    <property type="entry name" value="EPSP_synthase"/>
    <property type="match status" value="1"/>
</dbReference>
<dbReference type="InterPro" id="IPR006264">
    <property type="entry name" value="EPSP_synthase"/>
</dbReference>
<evidence type="ECO:0000256" key="1">
    <source>
        <dbReference type="ARBA" id="ARBA00004811"/>
    </source>
</evidence>
<keyword evidence="3 7" id="KW-0028">Amino-acid biosynthesis</keyword>
<comment type="caution">
    <text evidence="7">Lacks conserved residue(s) required for the propagation of feature annotation.</text>
</comment>
<keyword evidence="5 7" id="KW-0057">Aromatic amino acid biosynthesis</keyword>
<feature type="binding site" evidence="7">
    <location>
        <position position="321"/>
    </location>
    <ligand>
        <name>3-phosphoshikimate</name>
        <dbReference type="ChEBI" id="CHEBI:145989"/>
    </ligand>
</feature>
<feature type="binding site" evidence="7">
    <location>
        <position position="175"/>
    </location>
    <ligand>
        <name>3-phosphoshikimate</name>
        <dbReference type="ChEBI" id="CHEBI:145989"/>
    </ligand>
</feature>
<comment type="function">
    <text evidence="7">Catalyzes the transfer of the enolpyruvyl moiety of phosphoenolpyruvate (PEP) to the 5-hydroxyl of shikimate-3-phosphate (S3P) to produce enolpyruvyl shikimate-3-phosphate and inorganic phosphate.</text>
</comment>
<evidence type="ECO:0000313" key="9">
    <source>
        <dbReference type="EMBL" id="MEX0469076.1"/>
    </source>
</evidence>
<feature type="binding site" evidence="7">
    <location>
        <position position="348"/>
    </location>
    <ligand>
        <name>3-phosphoshikimate</name>
        <dbReference type="ChEBI" id="CHEBI:145989"/>
    </ligand>
</feature>
<dbReference type="SUPFAM" id="SSF55205">
    <property type="entry name" value="EPT/RTPC-like"/>
    <property type="match status" value="1"/>
</dbReference>
<feature type="binding site" evidence="7">
    <location>
        <position position="175"/>
    </location>
    <ligand>
        <name>phosphoenolpyruvate</name>
        <dbReference type="ChEBI" id="CHEBI:58702"/>
    </ligand>
</feature>
<dbReference type="PROSITE" id="PS00104">
    <property type="entry name" value="EPSP_SYNTHASE_1"/>
    <property type="match status" value="1"/>
</dbReference>
<keyword evidence="7" id="KW-0963">Cytoplasm</keyword>
<dbReference type="InterPro" id="IPR023193">
    <property type="entry name" value="EPSP_synthase_CS"/>
</dbReference>
<evidence type="ECO:0000259" key="8">
    <source>
        <dbReference type="Pfam" id="PF00275"/>
    </source>
</evidence>
<reference evidence="9 10" key="1">
    <citation type="submission" date="2024-02" db="EMBL/GenBank/DDBJ databases">
        <title>New especies of Spiribacter isolated from saline water.</title>
        <authorList>
            <person name="Leon M.J."/>
            <person name="De La Haba R."/>
            <person name="Sanchez-Porro C."/>
            <person name="Ventosa A."/>
        </authorList>
    </citation>
    <scope>NUCLEOTIDE SEQUENCE [LARGE SCALE GENOMIC DNA]</scope>
    <source>
        <strain evidence="10">ag22IC6-390</strain>
    </source>
</reference>
<dbReference type="HAMAP" id="MF_00210">
    <property type="entry name" value="EPSP_synth"/>
    <property type="match status" value="1"/>
</dbReference>
<comment type="subunit">
    <text evidence="7">Monomer.</text>
</comment>
<evidence type="ECO:0000256" key="6">
    <source>
        <dbReference type="ARBA" id="ARBA00044633"/>
    </source>
</evidence>
<dbReference type="PANTHER" id="PTHR21090:SF5">
    <property type="entry name" value="PENTAFUNCTIONAL AROM POLYPEPTIDE"/>
    <property type="match status" value="1"/>
</dbReference>
<feature type="binding site" evidence="7">
    <location>
        <position position="100"/>
    </location>
    <ligand>
        <name>phosphoenolpyruvate</name>
        <dbReference type="ChEBI" id="CHEBI:58702"/>
    </ligand>
</feature>
<feature type="binding site" evidence="7">
    <location>
        <position position="32"/>
    </location>
    <ligand>
        <name>3-phosphoshikimate</name>
        <dbReference type="ChEBI" id="CHEBI:145989"/>
    </ligand>
</feature>
<feature type="binding site" evidence="7">
    <location>
        <position position="352"/>
    </location>
    <ligand>
        <name>phosphoenolpyruvate</name>
        <dbReference type="ChEBI" id="CHEBI:58702"/>
    </ligand>
</feature>
<comment type="similarity">
    <text evidence="2 7">Belongs to the EPSP synthase family.</text>
</comment>
<dbReference type="PANTHER" id="PTHR21090">
    <property type="entry name" value="AROM/DEHYDROQUINATE SYNTHASE"/>
    <property type="match status" value="1"/>
</dbReference>
<evidence type="ECO:0000256" key="4">
    <source>
        <dbReference type="ARBA" id="ARBA00022679"/>
    </source>
</evidence>
<feature type="binding site" evidence="7">
    <location>
        <position position="27"/>
    </location>
    <ligand>
        <name>3-phosphoshikimate</name>
        <dbReference type="ChEBI" id="CHEBI:145989"/>
    </ligand>
</feature>
<dbReference type="EC" id="2.5.1.19" evidence="7"/>
<evidence type="ECO:0000256" key="7">
    <source>
        <dbReference type="HAMAP-Rule" id="MF_00210"/>
    </source>
</evidence>
<gene>
    <name evidence="7 9" type="primary">aroA</name>
    <name evidence="9" type="ORF">V6X73_04985</name>
</gene>
<feature type="binding site" evidence="7">
    <location>
        <position position="173"/>
    </location>
    <ligand>
        <name>3-phosphoshikimate</name>
        <dbReference type="ChEBI" id="CHEBI:145989"/>
    </ligand>
</feature>
<dbReference type="InterPro" id="IPR013792">
    <property type="entry name" value="RNA3'P_cycl/enolpyr_Trfase_a/b"/>
</dbReference>
<feature type="domain" description="Enolpyruvate transferase" evidence="8">
    <location>
        <begin position="12"/>
        <end position="425"/>
    </location>
</feature>
<feature type="binding site" evidence="7">
    <location>
        <position position="128"/>
    </location>
    <ligand>
        <name>phosphoenolpyruvate</name>
        <dbReference type="ChEBI" id="CHEBI:58702"/>
    </ligand>
</feature>
<dbReference type="Proteomes" id="UP001556709">
    <property type="component" value="Unassembled WGS sequence"/>
</dbReference>
<dbReference type="NCBIfam" id="TIGR01356">
    <property type="entry name" value="aroA"/>
    <property type="match status" value="1"/>
</dbReference>
<organism evidence="9 10">
    <name type="scientific">Spiribacter pallidus</name>
    <dbReference type="NCBI Taxonomy" id="1987936"/>
    <lineage>
        <taxon>Bacteria</taxon>
        <taxon>Pseudomonadati</taxon>
        <taxon>Pseudomonadota</taxon>
        <taxon>Gammaproteobacteria</taxon>
        <taxon>Chromatiales</taxon>
        <taxon>Ectothiorhodospiraceae</taxon>
        <taxon>Spiribacter</taxon>
    </lineage>
</organism>
<protein>
    <recommendedName>
        <fullName evidence="7">3-phosphoshikimate 1-carboxyvinyltransferase</fullName>
        <ecNumber evidence="7">2.5.1.19</ecNumber>
    </recommendedName>
    <alternativeName>
        <fullName evidence="7">5-enolpyruvylshikimate-3-phosphate synthase</fullName>
        <shortName evidence="7">EPSP synthase</shortName>
        <shortName evidence="7">EPSPS</shortName>
    </alternativeName>
</protein>
<keyword evidence="4 7" id="KW-0808">Transferase</keyword>
<dbReference type="InterPro" id="IPR001986">
    <property type="entry name" value="Enolpyruvate_Tfrase_dom"/>
</dbReference>
<evidence type="ECO:0000256" key="5">
    <source>
        <dbReference type="ARBA" id="ARBA00023141"/>
    </source>
</evidence>
<dbReference type="Gene3D" id="3.65.10.10">
    <property type="entry name" value="Enolpyruvate transferase domain"/>
    <property type="match status" value="2"/>
</dbReference>
<evidence type="ECO:0000256" key="2">
    <source>
        <dbReference type="ARBA" id="ARBA00009948"/>
    </source>
</evidence>
<evidence type="ECO:0000256" key="3">
    <source>
        <dbReference type="ARBA" id="ARBA00022605"/>
    </source>
</evidence>
<feature type="binding site" evidence="7">
    <location>
        <position position="393"/>
    </location>
    <ligand>
        <name>phosphoenolpyruvate</name>
        <dbReference type="ChEBI" id="CHEBI:58702"/>
    </ligand>
</feature>